<dbReference type="Pfam" id="PF01653">
    <property type="entry name" value="DNA_ligase_aden"/>
    <property type="match status" value="1"/>
</dbReference>
<protein>
    <recommendedName>
        <fullName evidence="1">DNA ligase (NAD(+))</fullName>
        <ecNumber evidence="1">6.5.1.2</ecNumber>
    </recommendedName>
</protein>
<name>S5WBD8_9CAUD</name>
<dbReference type="InterPro" id="IPR012340">
    <property type="entry name" value="NA-bd_OB-fold"/>
</dbReference>
<dbReference type="GO" id="GO:0006281">
    <property type="term" value="P:DNA repair"/>
    <property type="evidence" value="ECO:0007669"/>
    <property type="project" value="InterPro"/>
</dbReference>
<dbReference type="Pfam" id="PF03120">
    <property type="entry name" value="OB_DNA_ligase"/>
    <property type="match status" value="1"/>
</dbReference>
<dbReference type="InterPro" id="IPR001357">
    <property type="entry name" value="BRCT_dom"/>
</dbReference>
<dbReference type="Pfam" id="PF00533">
    <property type="entry name" value="BRCT"/>
    <property type="match status" value="1"/>
</dbReference>
<dbReference type="Gene3D" id="3.40.50.10190">
    <property type="entry name" value="BRCT domain"/>
    <property type="match status" value="1"/>
</dbReference>
<evidence type="ECO:0000256" key="3">
    <source>
        <dbReference type="ARBA" id="ARBA00022705"/>
    </source>
</evidence>
<keyword evidence="3" id="KW-0235">DNA replication</keyword>
<evidence type="ECO:0000256" key="5">
    <source>
        <dbReference type="ARBA" id="ARBA00034005"/>
    </source>
</evidence>
<dbReference type="OrthoDB" id="2744at10239"/>
<dbReference type="InterPro" id="IPR036420">
    <property type="entry name" value="BRCT_dom_sf"/>
</dbReference>
<feature type="domain" description="NAD-dependent DNA ligase N-terminal" evidence="6">
    <location>
        <begin position="19"/>
        <end position="433"/>
    </location>
</feature>
<proteinExistence type="predicted"/>
<evidence type="ECO:0000256" key="4">
    <source>
        <dbReference type="ARBA" id="ARBA00023027"/>
    </source>
</evidence>
<accession>S5WBD8</accession>
<dbReference type="GO" id="GO:0006260">
    <property type="term" value="P:DNA replication"/>
    <property type="evidence" value="ECO:0007669"/>
    <property type="project" value="UniProtKB-KW"/>
</dbReference>
<dbReference type="Gene3D" id="3.30.470.30">
    <property type="entry name" value="DNA ligase/mRNA capping enzyme"/>
    <property type="match status" value="1"/>
</dbReference>
<dbReference type="Gene3D" id="1.10.287.610">
    <property type="entry name" value="Helix hairpin bin"/>
    <property type="match status" value="1"/>
</dbReference>
<evidence type="ECO:0000256" key="1">
    <source>
        <dbReference type="ARBA" id="ARBA00012722"/>
    </source>
</evidence>
<keyword evidence="8" id="KW-1185">Reference proteome</keyword>
<reference evidence="7 8" key="1">
    <citation type="journal article" date="2014" name="Genome Announc.">
        <title>Complete Genome Sequence of the Novel Giant Pseudomonas Phage PaBG.</title>
        <authorList>
            <person name="Sykilinda N.N."/>
            <person name="Bondar A.A."/>
            <person name="Gorshkova A.S."/>
            <person name="Kurochkina L.P."/>
            <person name="Kulikov E.E."/>
            <person name="Shneider M.M."/>
            <person name="Kadykov V.A."/>
            <person name="Solovjeva N.V."/>
            <person name="Kabilov M.R."/>
            <person name="Mesyanzhinov V.V."/>
            <person name="Vlassov V.V."/>
            <person name="Drukker V.V."/>
            <person name="Miroshnikov K.A."/>
        </authorList>
    </citation>
    <scope>NUCLEOTIDE SEQUENCE [LARGE SCALE GENOMIC DNA]</scope>
</reference>
<dbReference type="GO" id="GO:0003911">
    <property type="term" value="F:DNA ligase (NAD+) activity"/>
    <property type="evidence" value="ECO:0007669"/>
    <property type="project" value="UniProtKB-EC"/>
</dbReference>
<evidence type="ECO:0000313" key="7">
    <source>
        <dbReference type="EMBL" id="AGS82093.1"/>
    </source>
</evidence>
<dbReference type="EMBL" id="KF147891">
    <property type="protein sequence ID" value="AGS82093.1"/>
    <property type="molecule type" value="Genomic_DNA"/>
</dbReference>
<sequence length="649" mass="71987">MSIMDKTTLSKIKRNPRGFAEGLTLGELRKTLQHFDYEYHDKNQSSVPDQVYDVLRDVHDERSKKPYSRVGAKSSHAARRVKLPEPMGSLSKLKPGSSGLLAFLDKGPFVVSDKEDGISLELIYENHVLSRALQRGDGKIGTDSSGVIPALKVPQRVKVPELIVRVEFTMTKQTFDRHFNSAKGGQYDTARNGAGGLLNRNEPTQAISKIKCIAHEIMRGPFARKAPSKQFAYLKSLGFDVVPHKVYPTLSEKVLSNLLALRKARSKREIDGIVVAQDRPYTVVGKYPSHAFAFKINDLESSVLVKVKDVEFNESRYGRLAPRILIEPTKIGGVMVEHFTGHNGFYIEHGYTSKLKGSQIPYEPRPINKGATIRAVRSGDVIPYIVEVVKAAKKPAQPDVPFESDGVHYYAKHGGGDDRKAKLLLNFFTALEVDGIKRGTIDILIENGFDTIKKIITAEAADFEEIPRFGHTKAVTLERNIRNSLAKNATLAKLGAGSALFGDKFGESRLNELFKALPNIVYSDMSQRQMVAAIQEIRGFKELAIKAAEAMPKFRLFLKRLGVKVVQPKVLKSKSAKLAGMSILFTSVRDKELAEWIVTNGGKLASSVKSANLLIVKDEFSTNNKTEYANANGIPVMSLDKFRAKYKVT</sequence>
<evidence type="ECO:0000259" key="6">
    <source>
        <dbReference type="SMART" id="SM00532"/>
    </source>
</evidence>
<dbReference type="Proteomes" id="UP000015545">
    <property type="component" value="Segment"/>
</dbReference>
<dbReference type="InterPro" id="IPR013839">
    <property type="entry name" value="DNAligase_adenylation"/>
</dbReference>
<dbReference type="SUPFAM" id="SSF47794">
    <property type="entry name" value="Rad51 N-terminal domain-like"/>
    <property type="match status" value="1"/>
</dbReference>
<dbReference type="KEGG" id="vg:16574895"/>
<dbReference type="SUPFAM" id="SSF50249">
    <property type="entry name" value="Nucleic acid-binding proteins"/>
    <property type="match status" value="1"/>
</dbReference>
<dbReference type="InterPro" id="IPR013840">
    <property type="entry name" value="DNAligase_N"/>
</dbReference>
<evidence type="ECO:0000256" key="2">
    <source>
        <dbReference type="ARBA" id="ARBA00022598"/>
    </source>
</evidence>
<keyword evidence="2 7" id="KW-0436">Ligase</keyword>
<dbReference type="EC" id="6.5.1.2" evidence="1"/>
<evidence type="ECO:0000313" key="8">
    <source>
        <dbReference type="Proteomes" id="UP000015545"/>
    </source>
</evidence>
<dbReference type="InterPro" id="IPR010995">
    <property type="entry name" value="DNA_repair_Rad51/TF_NusA_a-hlx"/>
</dbReference>
<dbReference type="Gene3D" id="1.10.150.20">
    <property type="entry name" value="5' to 3' exonuclease, C-terminal subdomain"/>
    <property type="match status" value="1"/>
</dbReference>
<dbReference type="SUPFAM" id="SSF52113">
    <property type="entry name" value="BRCT domain"/>
    <property type="match status" value="1"/>
</dbReference>
<keyword evidence="4" id="KW-0520">NAD</keyword>
<organism evidence="7 8">
    <name type="scientific">Pseudomonas phage PaBG</name>
    <dbReference type="NCBI Taxonomy" id="1335230"/>
    <lineage>
        <taxon>Viruses</taxon>
        <taxon>Duplodnaviria</taxon>
        <taxon>Heunggongvirae</taxon>
        <taxon>Uroviricota</taxon>
        <taxon>Caudoviricetes</taxon>
        <taxon>Baikalvirus</taxon>
        <taxon>Baikalvirus PaBG</taxon>
    </lineage>
</organism>
<gene>
    <name evidence="7" type="ORF">PaBG_00209</name>
</gene>
<dbReference type="SUPFAM" id="SSF56091">
    <property type="entry name" value="DNA ligase/mRNA capping enzyme, catalytic domain"/>
    <property type="match status" value="1"/>
</dbReference>
<dbReference type="SMART" id="SM00532">
    <property type="entry name" value="LIGANc"/>
    <property type="match status" value="1"/>
</dbReference>
<dbReference type="Gene3D" id="2.40.50.140">
    <property type="entry name" value="Nucleic acid-binding proteins"/>
    <property type="match status" value="1"/>
</dbReference>
<dbReference type="GO" id="GO:0000166">
    <property type="term" value="F:nucleotide binding"/>
    <property type="evidence" value="ECO:0007669"/>
    <property type="project" value="InterPro"/>
</dbReference>
<dbReference type="InterPro" id="IPR004150">
    <property type="entry name" value="NAD_DNA_ligase_OB"/>
</dbReference>
<comment type="catalytic activity">
    <reaction evidence="5">
        <text>NAD(+) + (deoxyribonucleotide)n-3'-hydroxyl + 5'-phospho-(deoxyribonucleotide)m = (deoxyribonucleotide)n+m + AMP + beta-nicotinamide D-nucleotide.</text>
        <dbReference type="EC" id="6.5.1.2"/>
    </reaction>
</comment>